<feature type="compositionally biased region" description="Low complexity" evidence="3">
    <location>
        <begin position="1176"/>
        <end position="1199"/>
    </location>
</feature>
<keyword evidence="1" id="KW-0770">Synapse</keyword>
<dbReference type="SUPFAM" id="SSF50156">
    <property type="entry name" value="PDZ domain-like"/>
    <property type="match status" value="1"/>
</dbReference>
<evidence type="ECO:0000256" key="2">
    <source>
        <dbReference type="ARBA" id="ARBA00034103"/>
    </source>
</evidence>
<dbReference type="SMART" id="SM00228">
    <property type="entry name" value="PDZ"/>
    <property type="match status" value="1"/>
</dbReference>
<dbReference type="GO" id="GO:0042391">
    <property type="term" value="P:regulation of membrane potential"/>
    <property type="evidence" value="ECO:0007669"/>
    <property type="project" value="TreeGrafter"/>
</dbReference>
<dbReference type="GO" id="GO:0050806">
    <property type="term" value="P:positive regulation of synaptic transmission"/>
    <property type="evidence" value="ECO:0007669"/>
    <property type="project" value="TreeGrafter"/>
</dbReference>
<dbReference type="PROSITE" id="PS50106">
    <property type="entry name" value="PDZ"/>
    <property type="match status" value="1"/>
</dbReference>
<dbReference type="InterPro" id="IPR035892">
    <property type="entry name" value="C2_domain_sf"/>
</dbReference>
<feature type="region of interest" description="Disordered" evidence="3">
    <location>
        <begin position="1"/>
        <end position="141"/>
    </location>
</feature>
<feature type="compositionally biased region" description="Basic and acidic residues" evidence="3">
    <location>
        <begin position="235"/>
        <end position="247"/>
    </location>
</feature>
<dbReference type="Proteomes" id="UP000008909">
    <property type="component" value="Unassembled WGS sequence"/>
</dbReference>
<dbReference type="InterPro" id="IPR001478">
    <property type="entry name" value="PDZ"/>
</dbReference>
<feature type="region of interest" description="Disordered" evidence="3">
    <location>
        <begin position="212"/>
        <end position="250"/>
    </location>
</feature>
<dbReference type="InterPro" id="IPR039032">
    <property type="entry name" value="Rim-like"/>
</dbReference>
<evidence type="ECO:0000313" key="7">
    <source>
        <dbReference type="Proteomes" id="UP000008909"/>
    </source>
</evidence>
<feature type="region of interest" description="Disordered" evidence="3">
    <location>
        <begin position="616"/>
        <end position="901"/>
    </location>
</feature>
<keyword evidence="7" id="KW-1185">Reference proteome</keyword>
<dbReference type="GO" id="GO:0048788">
    <property type="term" value="C:cytoskeleton of presynaptic active zone"/>
    <property type="evidence" value="ECO:0007669"/>
    <property type="project" value="TreeGrafter"/>
</dbReference>
<organism evidence="6 7">
    <name type="scientific">Clonorchis sinensis</name>
    <name type="common">Chinese liver fluke</name>
    <dbReference type="NCBI Taxonomy" id="79923"/>
    <lineage>
        <taxon>Eukaryota</taxon>
        <taxon>Metazoa</taxon>
        <taxon>Spiralia</taxon>
        <taxon>Lophotrochozoa</taxon>
        <taxon>Platyhelminthes</taxon>
        <taxon>Trematoda</taxon>
        <taxon>Digenea</taxon>
        <taxon>Opisthorchiida</taxon>
        <taxon>Opisthorchiata</taxon>
        <taxon>Opisthorchiidae</taxon>
        <taxon>Clonorchis</taxon>
    </lineage>
</organism>
<dbReference type="GO" id="GO:0048791">
    <property type="term" value="P:calcium ion-regulated exocytosis of neurotransmitter"/>
    <property type="evidence" value="ECO:0007669"/>
    <property type="project" value="TreeGrafter"/>
</dbReference>
<evidence type="ECO:0000259" key="5">
    <source>
        <dbReference type="PROSITE" id="PS50106"/>
    </source>
</evidence>
<dbReference type="Pfam" id="PF17820">
    <property type="entry name" value="PDZ_6"/>
    <property type="match status" value="1"/>
</dbReference>
<dbReference type="EMBL" id="DF144238">
    <property type="protein sequence ID" value="GAA56384.1"/>
    <property type="molecule type" value="Genomic_DNA"/>
</dbReference>
<dbReference type="GO" id="GO:0048167">
    <property type="term" value="P:regulation of synaptic plasticity"/>
    <property type="evidence" value="ECO:0007669"/>
    <property type="project" value="TreeGrafter"/>
</dbReference>
<feature type="domain" description="C2" evidence="4">
    <location>
        <begin position="993"/>
        <end position="1112"/>
    </location>
</feature>
<feature type="region of interest" description="Disordered" evidence="3">
    <location>
        <begin position="918"/>
        <end position="967"/>
    </location>
</feature>
<dbReference type="GO" id="GO:0044325">
    <property type="term" value="F:transmembrane transporter binding"/>
    <property type="evidence" value="ECO:0007669"/>
    <property type="project" value="TreeGrafter"/>
</dbReference>
<feature type="compositionally biased region" description="Basic and acidic residues" evidence="3">
    <location>
        <begin position="724"/>
        <end position="734"/>
    </location>
</feature>
<feature type="compositionally biased region" description="Basic and acidic residues" evidence="3">
    <location>
        <begin position="805"/>
        <end position="823"/>
    </location>
</feature>
<accession>G7YTV4</accession>
<dbReference type="AlphaFoldDB" id="G7YTV4"/>
<proteinExistence type="predicted"/>
<evidence type="ECO:0000256" key="3">
    <source>
        <dbReference type="SAM" id="MobiDB-lite"/>
    </source>
</evidence>
<reference evidence="6" key="1">
    <citation type="journal article" date="2011" name="Genome Biol.">
        <title>The draft genome of the carcinogenic human liver fluke Clonorchis sinensis.</title>
        <authorList>
            <person name="Wang X."/>
            <person name="Chen W."/>
            <person name="Huang Y."/>
            <person name="Sun J."/>
            <person name="Men J."/>
            <person name="Liu H."/>
            <person name="Luo F."/>
            <person name="Guo L."/>
            <person name="Lv X."/>
            <person name="Deng C."/>
            <person name="Zhou C."/>
            <person name="Fan Y."/>
            <person name="Li X."/>
            <person name="Huang L."/>
            <person name="Hu Y."/>
            <person name="Liang C."/>
            <person name="Hu X."/>
            <person name="Xu J."/>
            <person name="Yu X."/>
        </authorList>
    </citation>
    <scope>NUCLEOTIDE SEQUENCE [LARGE SCALE GENOMIC DNA]</scope>
    <source>
        <strain evidence="6">Henan</strain>
    </source>
</reference>
<evidence type="ECO:0000256" key="1">
    <source>
        <dbReference type="ARBA" id="ARBA00023018"/>
    </source>
</evidence>
<feature type="compositionally biased region" description="Polar residues" evidence="3">
    <location>
        <begin position="21"/>
        <end position="73"/>
    </location>
</feature>
<dbReference type="InterPro" id="IPR000008">
    <property type="entry name" value="C2_dom"/>
</dbReference>
<feature type="compositionally biased region" description="Low complexity" evidence="3">
    <location>
        <begin position="833"/>
        <end position="846"/>
    </location>
</feature>
<dbReference type="PANTHER" id="PTHR12157">
    <property type="entry name" value="REGULATING SYNAPTIC MEMBRANE EXOCYTOSIS PROTEIN"/>
    <property type="match status" value="1"/>
</dbReference>
<feature type="compositionally biased region" description="Polar residues" evidence="3">
    <location>
        <begin position="939"/>
        <end position="949"/>
    </location>
</feature>
<dbReference type="InterPro" id="IPR041489">
    <property type="entry name" value="PDZ_6"/>
</dbReference>
<gene>
    <name evidence="6" type="ORF">CLF_110761</name>
</gene>
<dbReference type="GO" id="GO:0031267">
    <property type="term" value="F:small GTPase binding"/>
    <property type="evidence" value="ECO:0007669"/>
    <property type="project" value="InterPro"/>
</dbReference>
<reference key="2">
    <citation type="submission" date="2011-10" db="EMBL/GenBank/DDBJ databases">
        <title>The genome and transcriptome sequence of Clonorchis sinensis provide insights into the carcinogenic liver fluke.</title>
        <authorList>
            <person name="Wang X."/>
            <person name="Huang Y."/>
            <person name="Chen W."/>
            <person name="Liu H."/>
            <person name="Guo L."/>
            <person name="Chen Y."/>
            <person name="Luo F."/>
            <person name="Zhou W."/>
            <person name="Sun J."/>
            <person name="Mao Q."/>
            <person name="Liang P."/>
            <person name="Zhou C."/>
            <person name="Tian Y."/>
            <person name="Men J."/>
            <person name="Lv X."/>
            <person name="Huang L."/>
            <person name="Zhou J."/>
            <person name="Hu Y."/>
            <person name="Li R."/>
            <person name="Zhang F."/>
            <person name="Lei H."/>
            <person name="Li X."/>
            <person name="Hu X."/>
            <person name="Liang C."/>
            <person name="Xu J."/>
            <person name="Wu Z."/>
            <person name="Yu X."/>
        </authorList>
    </citation>
    <scope>NUCLEOTIDE SEQUENCE</scope>
    <source>
        <strain>Henan</strain>
    </source>
</reference>
<sequence length="1199" mass="133135">MLNRSSSLDQEQHGTADRQRSSNYRGYLTRQSTEGSKPQYQSGIPLSSPRSQPQYGHYSPYQNMHLQRRSGPSSDVPRPGPNYSKRYEASRQYYADSVTSEHSDSPRRTGSLASWGGYPQRSPMLSRPSVGGRSDSEYGTEAGTFVSPMYQHPIGAPLSYSPRSMRDRDIREDPFIEQTRYDQDSGVPRQYSYSSSEGDEFLGVYREHPSDRLQTARKLPSSYAPEDEEEVEEFYGEKMYDEEREMPYGRPPGLLKERVTGRHHLSYPSDTYSESERSTAGSELRAMVMPGHDMSLRSPNIGGISIDRQRMTETQPVTWNPSRDGRRLIGHMLLRKQADRNSADVGSILGIKLSGGRKSTSGRLATFISRVKSGSPADLIGQLRPGDEILDWNGHSLRDLTTDEVSQIVNGSKNDTQVELIVQRDLEETPGFSEEDFGTTTSQSMQLAVPLYPKYRSEEGLSKSGYSWRPAVQLKLFMDSSKDQLIVSLLAARDLTSRSSLIGTTTAAAAVAVCNSYCRIRLIPGGEEMKYSKMIAHTNNPRWNQIFKFVDYPEQELAQHDLELTLWNCEVNTNEQTLVGEVIIDLSVADLSGAAYWYPLQYGSLIEGSSEATTPVIGTGGDQYSQLSPSRLDARDADSIQRLRKDRYPGDMDAIRSPLRGPPEISMLDSKPDDYSDLDERQYGHPASLSTQRGSSGLIDYQSRGQSSRSRGRRYSSRDAGGYPHDERVVHSDASEFSDVSELSRMSLHTSHSERQHHPSEPLSPYRTRDQYGPSQPGQTSRHMTQHRQSASPRTNLYSQPRTRTSTEDLLSRAHKGMDEQPIAKESSSSECGSGLVTSSLSSTVGQYRRPTSGSHETGPSMERGDGRKNRPSIGNKFSVVLGRSHKSSSTSNLDKKARTRFQRSEEVLPAGSVNLSVDGAFQAPGQDTGDPSFRRGPFQQQRSVSSGNPDAGTDIESRASPNLSRNESHVGEFVEGLGPGQLVGRQVLGMPCLGEIQLSFFDRKGHLEIEVIRARGLQHRNTAKPLPAPYVKLHLLEGKQSVEKLRTTTPPRRTLDPLYQQQLTFSVPYHGKIMQVSVWGEYGRMDKKVFLGMCEVVLDDLDLNSVVFGWYKLFGMIASSAHHHHHHHQRRDVSQADPARGFVEESESSRSKEQSSPKGRTSSLGGRGPKSASYSGDGTRGKSTGGSRSSGGKKSTAS</sequence>
<evidence type="ECO:0000259" key="4">
    <source>
        <dbReference type="PROSITE" id="PS50004"/>
    </source>
</evidence>
<feature type="region of interest" description="Disordered" evidence="3">
    <location>
        <begin position="1126"/>
        <end position="1199"/>
    </location>
</feature>
<dbReference type="SUPFAM" id="SSF49562">
    <property type="entry name" value="C2 domain (Calcium/lipid-binding domain, CaLB)"/>
    <property type="match status" value="2"/>
</dbReference>
<dbReference type="Gene3D" id="2.60.40.150">
    <property type="entry name" value="C2 domain"/>
    <property type="match status" value="2"/>
</dbReference>
<feature type="compositionally biased region" description="Basic and acidic residues" evidence="3">
    <location>
        <begin position="632"/>
        <end position="654"/>
    </location>
</feature>
<feature type="compositionally biased region" description="Polar residues" evidence="3">
    <location>
        <begin position="773"/>
        <end position="804"/>
    </location>
</feature>
<protein>
    <submittedName>
        <fullName evidence="6">Regulating synaptic membrane exocytosis protein 2</fullName>
    </submittedName>
</protein>
<dbReference type="GO" id="GO:0042734">
    <property type="term" value="C:presynaptic membrane"/>
    <property type="evidence" value="ECO:0007669"/>
    <property type="project" value="TreeGrafter"/>
</dbReference>
<name>G7YTV4_CLOSI</name>
<feature type="compositionally biased region" description="Basic and acidic residues" evidence="3">
    <location>
        <begin position="10"/>
        <end position="20"/>
    </location>
</feature>
<dbReference type="Gene3D" id="2.30.42.10">
    <property type="match status" value="1"/>
</dbReference>
<dbReference type="SMART" id="SM00239">
    <property type="entry name" value="C2"/>
    <property type="match status" value="2"/>
</dbReference>
<feature type="domain" description="C2" evidence="4">
    <location>
        <begin position="468"/>
        <end position="602"/>
    </location>
</feature>
<dbReference type="Pfam" id="PF00168">
    <property type="entry name" value="C2"/>
    <property type="match status" value="2"/>
</dbReference>
<feature type="domain" description="PDZ" evidence="5">
    <location>
        <begin position="331"/>
        <end position="424"/>
    </location>
</feature>
<dbReference type="PROSITE" id="PS50004">
    <property type="entry name" value="C2"/>
    <property type="match status" value="2"/>
</dbReference>
<feature type="compositionally biased region" description="Basic and acidic residues" evidence="3">
    <location>
        <begin position="670"/>
        <end position="683"/>
    </location>
</feature>
<dbReference type="CDD" id="cd04028">
    <property type="entry name" value="C2B_RIM1alpha"/>
    <property type="match status" value="1"/>
</dbReference>
<dbReference type="PANTHER" id="PTHR12157:SF21">
    <property type="entry name" value="RAB3 INTERACTING MOLECULE, ISOFORM F"/>
    <property type="match status" value="1"/>
</dbReference>
<comment type="subcellular location">
    <subcellularLocation>
        <location evidence="2">Synapse</location>
    </subcellularLocation>
</comment>
<evidence type="ECO:0000313" key="6">
    <source>
        <dbReference type="EMBL" id="GAA56384.1"/>
    </source>
</evidence>
<dbReference type="InterPro" id="IPR036034">
    <property type="entry name" value="PDZ_sf"/>
</dbReference>
<feature type="compositionally biased region" description="Basic and acidic residues" evidence="3">
    <location>
        <begin position="751"/>
        <end position="760"/>
    </location>
</feature>
<feature type="compositionally biased region" description="Acidic residues" evidence="3">
    <location>
        <begin position="225"/>
        <end position="234"/>
    </location>
</feature>